<keyword evidence="2" id="KW-0238">DNA-binding</keyword>
<dbReference type="Pfam" id="PF12833">
    <property type="entry name" value="HTH_18"/>
    <property type="match status" value="1"/>
</dbReference>
<sequence length="330" mass="35616">MLSTVARFDDFHLYGASAPEWHQRYEQVSRGTMRSSMVEVALGHTHLFRKALSQRVLQQGCLPPGKICFAVAAPAAAMARMQGREVTAHSLFVLRGGEEFVIHRPAQMELLAVTFDASRFDALVAQQNDAAGLRAALGHGLVEVSASGLAALRGALWSWLSAQVRPRPVAGGLPPAAWVEAAIAATVVHALRDGQVPQGRAKGMSSHALVAECHRLTLANVQEPLSIDALCARLRTSRRTLQDSFQKVAGTTPVDYLRSMRLNLVRRSLHGTLPGEVDIGEIATHAGFSQLSHFAHQYRLLFGELPSQTARADRLRRAAAGVQAALPPIG</sequence>
<dbReference type="EMBL" id="QPJK01000007">
    <property type="protein sequence ID" value="RCW68740.1"/>
    <property type="molecule type" value="Genomic_DNA"/>
</dbReference>
<proteinExistence type="predicted"/>
<dbReference type="InterPro" id="IPR018062">
    <property type="entry name" value="HTH_AraC-typ_CS"/>
</dbReference>
<dbReference type="RefSeq" id="WP_170168284.1">
    <property type="nucleotide sequence ID" value="NZ_QPJK01000007.1"/>
</dbReference>
<dbReference type="InterPro" id="IPR009057">
    <property type="entry name" value="Homeodomain-like_sf"/>
</dbReference>
<evidence type="ECO:0000256" key="3">
    <source>
        <dbReference type="ARBA" id="ARBA00023163"/>
    </source>
</evidence>
<dbReference type="GO" id="GO:0003700">
    <property type="term" value="F:DNA-binding transcription factor activity"/>
    <property type="evidence" value="ECO:0007669"/>
    <property type="project" value="InterPro"/>
</dbReference>
<dbReference type="AlphaFoldDB" id="A0A368XLE5"/>
<gene>
    <name evidence="5" type="ORF">DES41_107262</name>
</gene>
<keyword evidence="1" id="KW-0805">Transcription regulation</keyword>
<feature type="domain" description="HTH araC/xylS-type" evidence="4">
    <location>
        <begin position="211"/>
        <end position="312"/>
    </location>
</feature>
<evidence type="ECO:0000259" key="4">
    <source>
        <dbReference type="PROSITE" id="PS01124"/>
    </source>
</evidence>
<evidence type="ECO:0000256" key="1">
    <source>
        <dbReference type="ARBA" id="ARBA00023015"/>
    </source>
</evidence>
<evidence type="ECO:0000256" key="2">
    <source>
        <dbReference type="ARBA" id="ARBA00023125"/>
    </source>
</evidence>
<keyword evidence="3" id="KW-0804">Transcription</keyword>
<organism evidence="5 6">
    <name type="scientific">Pseudorhodoferax soli</name>
    <dbReference type="NCBI Taxonomy" id="545864"/>
    <lineage>
        <taxon>Bacteria</taxon>
        <taxon>Pseudomonadati</taxon>
        <taxon>Pseudomonadota</taxon>
        <taxon>Betaproteobacteria</taxon>
        <taxon>Burkholderiales</taxon>
        <taxon>Comamonadaceae</taxon>
    </lineage>
</organism>
<dbReference type="PROSITE" id="PS01124">
    <property type="entry name" value="HTH_ARAC_FAMILY_2"/>
    <property type="match status" value="1"/>
</dbReference>
<protein>
    <submittedName>
        <fullName evidence="5">Helix-turn-helix protein</fullName>
    </submittedName>
</protein>
<dbReference type="Gene3D" id="1.10.10.60">
    <property type="entry name" value="Homeodomain-like"/>
    <property type="match status" value="1"/>
</dbReference>
<reference evidence="5 6" key="1">
    <citation type="submission" date="2018-07" db="EMBL/GenBank/DDBJ databases">
        <title>Genomic Encyclopedia of Type Strains, Phase IV (KMG-IV): sequencing the most valuable type-strain genomes for metagenomic binning, comparative biology and taxonomic classification.</title>
        <authorList>
            <person name="Goeker M."/>
        </authorList>
    </citation>
    <scope>NUCLEOTIDE SEQUENCE [LARGE SCALE GENOMIC DNA]</scope>
    <source>
        <strain evidence="5 6">DSM 21634</strain>
    </source>
</reference>
<name>A0A368XLE5_9BURK</name>
<dbReference type="PROSITE" id="PS00041">
    <property type="entry name" value="HTH_ARAC_FAMILY_1"/>
    <property type="match status" value="1"/>
</dbReference>
<dbReference type="SUPFAM" id="SSF46689">
    <property type="entry name" value="Homeodomain-like"/>
    <property type="match status" value="2"/>
</dbReference>
<evidence type="ECO:0000313" key="6">
    <source>
        <dbReference type="Proteomes" id="UP000252884"/>
    </source>
</evidence>
<dbReference type="SMART" id="SM00342">
    <property type="entry name" value="HTH_ARAC"/>
    <property type="match status" value="1"/>
</dbReference>
<dbReference type="InterPro" id="IPR050204">
    <property type="entry name" value="AraC_XylS_family_regulators"/>
</dbReference>
<dbReference type="GO" id="GO:0043565">
    <property type="term" value="F:sequence-specific DNA binding"/>
    <property type="evidence" value="ECO:0007669"/>
    <property type="project" value="InterPro"/>
</dbReference>
<dbReference type="PANTHER" id="PTHR46796">
    <property type="entry name" value="HTH-TYPE TRANSCRIPTIONAL ACTIVATOR RHAS-RELATED"/>
    <property type="match status" value="1"/>
</dbReference>
<dbReference type="InterPro" id="IPR018060">
    <property type="entry name" value="HTH_AraC"/>
</dbReference>
<accession>A0A368XLE5</accession>
<evidence type="ECO:0000313" key="5">
    <source>
        <dbReference type="EMBL" id="RCW68740.1"/>
    </source>
</evidence>
<comment type="caution">
    <text evidence="5">The sequence shown here is derived from an EMBL/GenBank/DDBJ whole genome shotgun (WGS) entry which is preliminary data.</text>
</comment>
<dbReference type="Proteomes" id="UP000252884">
    <property type="component" value="Unassembled WGS sequence"/>
</dbReference>
<keyword evidence="6" id="KW-1185">Reference proteome</keyword>